<dbReference type="RefSeq" id="WP_072893574.1">
    <property type="nucleotide sequence ID" value="NZ_FQVM01000005.1"/>
</dbReference>
<dbReference type="Proteomes" id="UP000184035">
    <property type="component" value="Unassembled WGS sequence"/>
</dbReference>
<dbReference type="OrthoDB" id="165650at2"/>
<sequence>MSYRIINGKPYLVGSFGQVNDNSTNKIEKNNGKKQNSFKEVLDTTLKNDKSFTISNHASERLKNIDFTDKDYKEIEKGFAIAYEKGAKNTLMLYKDVALIASVKNKTIITAIDKDRTKDNVFTNIDSVVIL</sequence>
<reference evidence="1 2" key="1">
    <citation type="submission" date="2016-11" db="EMBL/GenBank/DDBJ databases">
        <authorList>
            <person name="Jaros S."/>
            <person name="Januszkiewicz K."/>
            <person name="Wedrychowicz H."/>
        </authorList>
    </citation>
    <scope>NUCLEOTIDE SEQUENCE [LARGE SCALE GENOMIC DNA]</scope>
    <source>
        <strain evidence="1 2">DSM 2631</strain>
    </source>
</reference>
<evidence type="ECO:0000313" key="2">
    <source>
        <dbReference type="Proteomes" id="UP000184035"/>
    </source>
</evidence>
<proteinExistence type="predicted"/>
<dbReference type="EMBL" id="FQVM01000005">
    <property type="protein sequence ID" value="SHE56887.1"/>
    <property type="molecule type" value="Genomic_DNA"/>
</dbReference>
<evidence type="ECO:0000313" key="1">
    <source>
        <dbReference type="EMBL" id="SHE56887.1"/>
    </source>
</evidence>
<keyword evidence="2" id="KW-1185">Reference proteome</keyword>
<accession>A0A1M4UJL3</accession>
<dbReference type="Pfam" id="PF12611">
    <property type="entry name" value="Flagellar_put"/>
    <property type="match status" value="1"/>
</dbReference>
<gene>
    <name evidence="1" type="ORF">SAMN05443638_10555</name>
</gene>
<organism evidence="1 2">
    <name type="scientific">Clostridium fallax</name>
    <dbReference type="NCBI Taxonomy" id="1533"/>
    <lineage>
        <taxon>Bacteria</taxon>
        <taxon>Bacillati</taxon>
        <taxon>Bacillota</taxon>
        <taxon>Clostridia</taxon>
        <taxon>Eubacteriales</taxon>
        <taxon>Clostridiaceae</taxon>
        <taxon>Clostridium</taxon>
    </lineage>
</organism>
<dbReference type="NCBIfam" id="TIGR02530">
    <property type="entry name" value="flg_new"/>
    <property type="match status" value="1"/>
</dbReference>
<keyword evidence="1" id="KW-0969">Cilium</keyword>
<dbReference type="InterPro" id="IPR013367">
    <property type="entry name" value="Flagellar_put"/>
</dbReference>
<keyword evidence="1" id="KW-0966">Cell projection</keyword>
<name>A0A1M4UJL3_9CLOT</name>
<dbReference type="AlphaFoldDB" id="A0A1M4UJL3"/>
<dbReference type="STRING" id="1533.SAMN05443638_10555"/>
<keyword evidence="1" id="KW-0282">Flagellum</keyword>
<protein>
    <submittedName>
        <fullName evidence="1">Flagellar operon protein</fullName>
    </submittedName>
</protein>